<name>A0A6P8JE14_DROMA</name>
<feature type="transmembrane region" description="Helical" evidence="6">
    <location>
        <begin position="252"/>
        <end position="273"/>
    </location>
</feature>
<dbReference type="CTD" id="117343"/>
<accession>A0A6P8JE14</accession>
<comment type="function">
    <text evidence="6">Gustatory receptor which mediates acceptance or avoidance behavior, depending on its substrates.</text>
</comment>
<keyword evidence="6" id="KW-0807">Transducer</keyword>
<reference evidence="8" key="1">
    <citation type="submission" date="2025-08" db="UniProtKB">
        <authorList>
            <consortium name="RefSeq"/>
        </authorList>
    </citation>
    <scope>IDENTIFICATION</scope>
    <source>
        <strain evidence="8">Mau12</strain>
        <tissue evidence="8">Whole Body</tissue>
    </source>
</reference>
<evidence type="ECO:0000256" key="3">
    <source>
        <dbReference type="ARBA" id="ARBA00022692"/>
    </source>
</evidence>
<sequence>MADLVKLCLKIAYAYGRFTGVINFKIDLKTGQPLVTRRATLTSVSTHLLIFALLLYHTLQKSVVTVMWKYANSLHEYVFLVIAGFRVVCVFLALVSRWSQRRTFMELFNSFWRLCQRNPRIIQYCRRSIVSKFFFVTVTEILQVIVTLAMLRNRLSIALALRIWAILSLTAIINVIITQYFVATACVRGRYALLNKDLQAIVHESQSLVPNGSGVFVTKCCYLADRLERIAKSQSDLQELIENLSTAYDGEVICLVITYYLNMLGTSYMLFSISKHGSLGNNLPMVITLCAIAYFGFYVFDCWLNAFNVFYLLDAHDKMVRILNKRTLFQPGLDHRLEMVFESFALNLVRNPLKLQMYGLFEFGRGTSFAVGNSLLTHSLLLIQYDVQNF</sequence>
<dbReference type="RefSeq" id="XP_033153785.1">
    <property type="nucleotide sequence ID" value="XM_033297894.1"/>
</dbReference>
<comment type="caution">
    <text evidence="6">Lacks conserved residue(s) required for the propagation of feature annotation.</text>
</comment>
<proteinExistence type="inferred from homology"/>
<evidence type="ECO:0000256" key="6">
    <source>
        <dbReference type="RuleBase" id="RU363108"/>
    </source>
</evidence>
<dbReference type="AlphaFoldDB" id="A0A6P8JE14"/>
<keyword evidence="4 6" id="KW-1133">Transmembrane helix</keyword>
<comment type="subcellular location">
    <subcellularLocation>
        <location evidence="1 6">Cell membrane</location>
        <topology evidence="1 6">Multi-pass membrane protein</topology>
    </subcellularLocation>
</comment>
<organism evidence="7 8">
    <name type="scientific">Drosophila mauritiana</name>
    <name type="common">Fruit fly</name>
    <dbReference type="NCBI Taxonomy" id="7226"/>
    <lineage>
        <taxon>Eukaryota</taxon>
        <taxon>Metazoa</taxon>
        <taxon>Ecdysozoa</taxon>
        <taxon>Arthropoda</taxon>
        <taxon>Hexapoda</taxon>
        <taxon>Insecta</taxon>
        <taxon>Pterygota</taxon>
        <taxon>Neoptera</taxon>
        <taxon>Endopterygota</taxon>
        <taxon>Diptera</taxon>
        <taxon>Brachycera</taxon>
        <taxon>Muscomorpha</taxon>
        <taxon>Ephydroidea</taxon>
        <taxon>Drosophilidae</taxon>
        <taxon>Drosophila</taxon>
        <taxon>Sophophora</taxon>
    </lineage>
</organism>
<gene>
    <name evidence="8" type="primary">LOC117136822</name>
</gene>
<dbReference type="GO" id="GO:0007165">
    <property type="term" value="P:signal transduction"/>
    <property type="evidence" value="ECO:0007669"/>
    <property type="project" value="UniProtKB-KW"/>
</dbReference>
<evidence type="ECO:0000313" key="7">
    <source>
        <dbReference type="Proteomes" id="UP000515162"/>
    </source>
</evidence>
<keyword evidence="2 6" id="KW-1003">Cell membrane</keyword>
<keyword evidence="6 8" id="KW-0675">Receptor</keyword>
<dbReference type="Proteomes" id="UP000515162">
    <property type="component" value="Chromosome 2R"/>
</dbReference>
<comment type="similarity">
    <text evidence="6">Belongs to the insect chemoreceptor superfamily. Gustatory receptor (GR) family.</text>
</comment>
<evidence type="ECO:0000313" key="8">
    <source>
        <dbReference type="RefSeq" id="XP_033153785.1"/>
    </source>
</evidence>
<feature type="transmembrane region" description="Helical" evidence="6">
    <location>
        <begin position="285"/>
        <end position="313"/>
    </location>
</feature>
<feature type="transmembrane region" description="Helical" evidence="6">
    <location>
        <begin position="39"/>
        <end position="57"/>
    </location>
</feature>
<keyword evidence="3 6" id="KW-0812">Transmembrane</keyword>
<protein>
    <recommendedName>
        <fullName evidence="6">Gustatory receptor</fullName>
    </recommendedName>
</protein>
<dbReference type="GeneID" id="117136822"/>
<keyword evidence="5 6" id="KW-0472">Membrane</keyword>
<evidence type="ECO:0000256" key="2">
    <source>
        <dbReference type="ARBA" id="ARBA00022475"/>
    </source>
</evidence>
<keyword evidence="7" id="KW-1185">Reference proteome</keyword>
<feature type="transmembrane region" description="Helical" evidence="6">
    <location>
        <begin position="163"/>
        <end position="187"/>
    </location>
</feature>
<dbReference type="Pfam" id="PF08395">
    <property type="entry name" value="7tm_7"/>
    <property type="match status" value="1"/>
</dbReference>
<feature type="transmembrane region" description="Helical" evidence="6">
    <location>
        <begin position="77"/>
        <end position="95"/>
    </location>
</feature>
<evidence type="ECO:0000256" key="1">
    <source>
        <dbReference type="ARBA" id="ARBA00004651"/>
    </source>
</evidence>
<dbReference type="GO" id="GO:0050909">
    <property type="term" value="P:sensory perception of taste"/>
    <property type="evidence" value="ECO:0007669"/>
    <property type="project" value="InterPro"/>
</dbReference>
<evidence type="ECO:0000256" key="5">
    <source>
        <dbReference type="ARBA" id="ARBA00023136"/>
    </source>
</evidence>
<evidence type="ECO:0000256" key="4">
    <source>
        <dbReference type="ARBA" id="ARBA00022989"/>
    </source>
</evidence>
<feature type="transmembrane region" description="Helical" evidence="6">
    <location>
        <begin position="129"/>
        <end position="151"/>
    </location>
</feature>
<dbReference type="GO" id="GO:0005886">
    <property type="term" value="C:plasma membrane"/>
    <property type="evidence" value="ECO:0007669"/>
    <property type="project" value="UniProtKB-SubCell"/>
</dbReference>
<dbReference type="InterPro" id="IPR013604">
    <property type="entry name" value="7TM_chemorcpt"/>
</dbReference>